<feature type="compositionally biased region" description="Acidic residues" evidence="2">
    <location>
        <begin position="831"/>
        <end position="892"/>
    </location>
</feature>
<dbReference type="GeneID" id="8579818"/>
<dbReference type="Proteomes" id="UP000008549">
    <property type="component" value="Unassembled WGS sequence"/>
</dbReference>
<proteinExistence type="inferred from homology"/>
<dbReference type="FunCoup" id="A8WY20">
    <property type="interactions" value="2585"/>
</dbReference>
<dbReference type="CTD" id="8579818"/>
<sequence length="970" mass="110063">MKLKKHPMKLAAKKKPMEKQKMGKSEKVKQKAADLASAEKVMAQFESGAVDPKKKKHQNGKTNGFSAPPPKPTEASNPKRQLKKILGQDGLLVKHQEGSKWYSYQIDHVHDEKTEKMSATDIQKLLEEGKDALAQDSALLQTKDKQENGSEASWLYSVISKGTAADKRTAMQLQMHKSPVHSLEYVEKLIASCKKQGTRDVVDIIRKTILEDVFINHCLPENRKLIPFSKRALKELTELSSGNNRSRRKILLMWAFEHELKILYQQFIETLIEIIKRPLEEVIKRSLKTLANCLMGRPESENLILSSLVNAFGHPNYKIGAFVTTLLEGIARKHPAMRLVMVEEIERLAFRKNVNERAHLYSMTFLSQMKFSKKDSDLCCRLMSIYLALFKTIVGKKITDNRLLPIILAGANRAFPFAKEAEKLLEDVKDVYFLAHNSNYRTAIPALKLLFQFHKMNDYVSDRFYNALYRKLLDNCPAGAYAQLLKLMFDTLKEDSSAQRIRAFVKRLLQVAVNSQPDFAASILILISRLQKLRGPTEKLVVLTKDIDPAARVVEQMQNDDDDEEHYVDLDAEGNAIERNGVKKEEAPTDDIVIEEEDKKKIKAGQLGASSTGGWVHRNLGARGAKSPYDSVARNPLFVDAAHVADSELLLLSNHYHPSVGVFAKALMEGREINYGGEALNDFTLMAFLDRFAFRNPKDVTKTTGSRIVRKKAHDPWGVRKLAVGSNVCFLFRQAPINFFLFQEYTQKRREEIPADERFLHRYTSSLNKEKKVKKESGEDEWEYAESVNSEEFDQLLERFEPGELNEEFDIDYSKEFGAEKSKRNKKKADEEDDVDMDEDDDIDLNDLNEEEDGGMEEDDDDDVEMDDDEDVDGVEEYDGEEEDDDEDDDEGGFGGKSSANIFGDDDGSSDEEIGANDYETAGDRFAEMLEDLEEDDDKKGKKKKGGKRGVKRGGGGFKRGGGAKKFRRH</sequence>
<accession>A8WY20</accession>
<dbReference type="KEGG" id="cbr:CBG_04610"/>
<keyword evidence="5" id="KW-1185">Reference proteome</keyword>
<dbReference type="WormBase" id="CBG04610">
    <property type="protein sequence ID" value="CBP01258"/>
    <property type="gene ID" value="WBGene00027249"/>
</dbReference>
<dbReference type="Pfam" id="PF03914">
    <property type="entry name" value="CBF"/>
    <property type="match status" value="1"/>
</dbReference>
<protein>
    <submittedName>
        <fullName evidence="4">Protein CBG04610</fullName>
    </submittedName>
</protein>
<name>A8WY20_CAEBR</name>
<dbReference type="RefSeq" id="XP_045092722.1">
    <property type="nucleotide sequence ID" value="XM_045238123.1"/>
</dbReference>
<evidence type="ECO:0000313" key="4">
    <source>
        <dbReference type="EMBL" id="CAP25280.2"/>
    </source>
</evidence>
<feature type="compositionally biased region" description="Basic residues" evidence="2">
    <location>
        <begin position="941"/>
        <end position="952"/>
    </location>
</feature>
<dbReference type="SUPFAM" id="SSF48371">
    <property type="entry name" value="ARM repeat"/>
    <property type="match status" value="2"/>
</dbReference>
<dbReference type="EMBL" id="HE601135">
    <property type="protein sequence ID" value="CAP25280.2"/>
    <property type="molecule type" value="Genomic_DNA"/>
</dbReference>
<feature type="compositionally biased region" description="Basic residues" evidence="2">
    <location>
        <begin position="1"/>
        <end position="14"/>
    </location>
</feature>
<dbReference type="InterPro" id="IPR005612">
    <property type="entry name" value="CCAAT-binding_factor"/>
</dbReference>
<feature type="domain" description="CCAAT-binding factor" evidence="3">
    <location>
        <begin position="444"/>
        <end position="664"/>
    </location>
</feature>
<dbReference type="AlphaFoldDB" id="A8WY20"/>
<dbReference type="OMA" id="NKLGHPN"/>
<dbReference type="HOGENOM" id="CLU_003417_3_0_1"/>
<dbReference type="InterPro" id="IPR040155">
    <property type="entry name" value="CEBPZ/Mak21-like"/>
</dbReference>
<organism evidence="4 5">
    <name type="scientific">Caenorhabditis briggsae</name>
    <dbReference type="NCBI Taxonomy" id="6238"/>
    <lineage>
        <taxon>Eukaryota</taxon>
        <taxon>Metazoa</taxon>
        <taxon>Ecdysozoa</taxon>
        <taxon>Nematoda</taxon>
        <taxon>Chromadorea</taxon>
        <taxon>Rhabditida</taxon>
        <taxon>Rhabditina</taxon>
        <taxon>Rhabditomorpha</taxon>
        <taxon>Rhabditoidea</taxon>
        <taxon>Rhabditidae</taxon>
        <taxon>Peloderinae</taxon>
        <taxon>Caenorhabditis</taxon>
    </lineage>
</organism>
<dbReference type="PANTHER" id="PTHR12048">
    <property type="entry name" value="CCAAT-BINDING FACTOR-RELATED"/>
    <property type="match status" value="1"/>
</dbReference>
<evidence type="ECO:0000313" key="6">
    <source>
        <dbReference type="WormBase" id="CBG04610"/>
    </source>
</evidence>
<dbReference type="InParanoid" id="A8WY20"/>
<reference evidence="4 5" key="2">
    <citation type="journal article" date="2011" name="PLoS Genet.">
        <title>Caenorhabditis briggsae recombinant inbred line genotypes reveal inter-strain incompatibility and the evolution of recombination.</title>
        <authorList>
            <person name="Ross J.A."/>
            <person name="Koboldt D.C."/>
            <person name="Staisch J.E."/>
            <person name="Chamberlin H.M."/>
            <person name="Gupta B.P."/>
            <person name="Miller R.D."/>
            <person name="Baird S.E."/>
            <person name="Haag E.S."/>
        </authorList>
    </citation>
    <scope>NUCLEOTIDE SEQUENCE [LARGE SCALE GENOMIC DNA]</scope>
    <source>
        <strain evidence="4 5">AF16</strain>
    </source>
</reference>
<feature type="region of interest" description="Disordered" evidence="2">
    <location>
        <begin position="1"/>
        <end position="78"/>
    </location>
</feature>
<dbReference type="PANTHER" id="PTHR12048:SF0">
    <property type="entry name" value="CCAAT_ENHANCER-BINDING PROTEIN ZETA"/>
    <property type="match status" value="1"/>
</dbReference>
<dbReference type="eggNOG" id="KOG2038">
    <property type="taxonomic scope" value="Eukaryota"/>
</dbReference>
<reference evidence="4 5" key="1">
    <citation type="journal article" date="2003" name="PLoS Biol.">
        <title>The genome sequence of Caenorhabditis briggsae: a platform for comparative genomics.</title>
        <authorList>
            <person name="Stein L.D."/>
            <person name="Bao Z."/>
            <person name="Blasiar D."/>
            <person name="Blumenthal T."/>
            <person name="Brent M.R."/>
            <person name="Chen N."/>
            <person name="Chinwalla A."/>
            <person name="Clarke L."/>
            <person name="Clee C."/>
            <person name="Coghlan A."/>
            <person name="Coulson A."/>
            <person name="D'Eustachio P."/>
            <person name="Fitch D.H."/>
            <person name="Fulton L.A."/>
            <person name="Fulton R.E."/>
            <person name="Griffiths-Jones S."/>
            <person name="Harris T.W."/>
            <person name="Hillier L.W."/>
            <person name="Kamath R."/>
            <person name="Kuwabara P.E."/>
            <person name="Mardis E.R."/>
            <person name="Marra M.A."/>
            <person name="Miner T.L."/>
            <person name="Minx P."/>
            <person name="Mullikin J.C."/>
            <person name="Plumb R.W."/>
            <person name="Rogers J."/>
            <person name="Schein J.E."/>
            <person name="Sohrmann M."/>
            <person name="Spieth J."/>
            <person name="Stajich J.E."/>
            <person name="Wei C."/>
            <person name="Willey D."/>
            <person name="Wilson R.K."/>
            <person name="Durbin R."/>
            <person name="Waterston R.H."/>
        </authorList>
    </citation>
    <scope>NUCLEOTIDE SEQUENCE [LARGE SCALE GENOMIC DNA]</scope>
    <source>
        <strain evidence="4 5">AF16</strain>
    </source>
</reference>
<feature type="compositionally biased region" description="Acidic residues" evidence="2">
    <location>
        <begin position="904"/>
        <end position="915"/>
    </location>
</feature>
<evidence type="ECO:0000256" key="1">
    <source>
        <dbReference type="ARBA" id="ARBA00007797"/>
    </source>
</evidence>
<evidence type="ECO:0000313" key="5">
    <source>
        <dbReference type="Proteomes" id="UP000008549"/>
    </source>
</evidence>
<dbReference type="InterPro" id="IPR016024">
    <property type="entry name" value="ARM-type_fold"/>
</dbReference>
<feature type="compositionally biased region" description="Basic and acidic residues" evidence="2">
    <location>
        <begin position="15"/>
        <end position="32"/>
    </location>
</feature>
<dbReference type="STRING" id="6238.A8WY20"/>
<feature type="region of interest" description="Disordered" evidence="2">
    <location>
        <begin position="820"/>
        <end position="970"/>
    </location>
</feature>
<comment type="similarity">
    <text evidence="1">Belongs to the CBF/MAK21 family.</text>
</comment>
<gene>
    <name evidence="4 6" type="ORF">CBG04610</name>
    <name evidence="4" type="ORF">CBG_04610</name>
</gene>
<evidence type="ECO:0000259" key="3">
    <source>
        <dbReference type="Pfam" id="PF03914"/>
    </source>
</evidence>
<dbReference type="GO" id="GO:0005634">
    <property type="term" value="C:nucleus"/>
    <property type="evidence" value="ECO:0000318"/>
    <property type="project" value="GO_Central"/>
</dbReference>
<evidence type="ECO:0000256" key="2">
    <source>
        <dbReference type="SAM" id="MobiDB-lite"/>
    </source>
</evidence>